<feature type="coiled-coil region" evidence="1">
    <location>
        <begin position="70"/>
        <end position="97"/>
    </location>
</feature>
<dbReference type="RefSeq" id="WP_125150228.1">
    <property type="nucleotide sequence ID" value="NZ_UYIN01000024.1"/>
</dbReference>
<evidence type="ECO:0000313" key="3">
    <source>
        <dbReference type="Proteomes" id="UP000277570"/>
    </source>
</evidence>
<organism evidence="2 3">
    <name type="scientific">Clostridium carnis</name>
    <dbReference type="NCBI Taxonomy" id="1530"/>
    <lineage>
        <taxon>Bacteria</taxon>
        <taxon>Bacillati</taxon>
        <taxon>Bacillota</taxon>
        <taxon>Clostridia</taxon>
        <taxon>Eubacteriales</taxon>
        <taxon>Clostridiaceae</taxon>
        <taxon>Clostridium</taxon>
    </lineage>
</organism>
<protein>
    <recommendedName>
        <fullName evidence="4">Phage protein</fullName>
    </recommendedName>
</protein>
<dbReference type="EMBL" id="UYIN01000024">
    <property type="protein sequence ID" value="VDG74671.1"/>
    <property type="molecule type" value="Genomic_DNA"/>
</dbReference>
<name>A0ABY6T0T1_9CLOT</name>
<evidence type="ECO:0000256" key="1">
    <source>
        <dbReference type="SAM" id="Coils"/>
    </source>
</evidence>
<dbReference type="Proteomes" id="UP000277570">
    <property type="component" value="Unassembled WGS sequence"/>
</dbReference>
<proteinExistence type="predicted"/>
<gene>
    <name evidence="2" type="ORF">NCTC10913_04917</name>
</gene>
<reference evidence="2 3" key="1">
    <citation type="submission" date="2018-11" db="EMBL/GenBank/DDBJ databases">
        <authorList>
            <consortium name="Pathogen Informatics"/>
        </authorList>
    </citation>
    <scope>NUCLEOTIDE SEQUENCE [LARGE SCALE GENOMIC DNA]</scope>
    <source>
        <strain evidence="2 3">NCTC10913</strain>
    </source>
</reference>
<evidence type="ECO:0000313" key="2">
    <source>
        <dbReference type="EMBL" id="VDG74671.1"/>
    </source>
</evidence>
<accession>A0ABY6T0T1</accession>
<keyword evidence="3" id="KW-1185">Reference proteome</keyword>
<comment type="caution">
    <text evidence="2">The sequence shown here is derived from an EMBL/GenBank/DDBJ whole genome shotgun (WGS) entry which is preliminary data.</text>
</comment>
<keyword evidence="1" id="KW-0175">Coiled coil</keyword>
<sequence length="152" mass="17512">MNLKTVEEYSKEMTREEFIKFVTDNDLWPVDFDLPDDESDDAWNKALTGITFKAPVPGLPKETLPVLQQLQELEVQAKKIEDRKIALKENLLAAMEKHGVEKWDNEVMIVTYVKPTTRTSIDSAKLKKEMPEIAEKYSKTSNVKSSIRIKLK</sequence>
<evidence type="ECO:0008006" key="4">
    <source>
        <dbReference type="Google" id="ProtNLM"/>
    </source>
</evidence>